<keyword evidence="1" id="KW-0732">Signal</keyword>
<sequence length="198" mass="22569">MKFTKIKMKYLAVCMMIILMSSSCANGDQNTVLEISDLSSQGKYCYQEIEWGSSTEKVEEEIKSPLGKNVKGYESPNGIFSNVRNVQMYGVDGVEVYGFKNRGLYFVRVSFGDLDFTSMLNDFFDQLITGLKDAYGPAEEQLLGKCYLYTDKWGKSSYYQWKTVAEDGSKSILQLNLTRDNDNNVIFVQLYLENIPEV</sequence>
<dbReference type="AlphaFoldDB" id="A0AB73T017"/>
<protein>
    <recommendedName>
        <fullName evidence="4">Lipoprotein</fullName>
    </recommendedName>
</protein>
<reference evidence="2 3" key="1">
    <citation type="submission" date="2018-05" db="EMBL/GenBank/DDBJ databases">
        <authorList>
            <person name="Goeker M."/>
            <person name="Huntemann M."/>
            <person name="Clum A."/>
            <person name="Pillay M."/>
            <person name="Palaniappan K."/>
            <person name="Varghese N."/>
            <person name="Mikhailova N."/>
            <person name="Stamatis D."/>
            <person name="Reddy T."/>
            <person name="Daum C."/>
            <person name="Shapiro N."/>
            <person name="Ivanova N."/>
            <person name="Kyrpides N."/>
            <person name="Woyke T."/>
        </authorList>
    </citation>
    <scope>NUCLEOTIDE SEQUENCE [LARGE SCALE GENOMIC DNA]</scope>
    <source>
        <strain evidence="2 3">DSM 26524</strain>
    </source>
</reference>
<evidence type="ECO:0000313" key="2">
    <source>
        <dbReference type="EMBL" id="PWJ73122.1"/>
    </source>
</evidence>
<dbReference type="PROSITE" id="PS51257">
    <property type="entry name" value="PROKAR_LIPOPROTEIN"/>
    <property type="match status" value="1"/>
</dbReference>
<evidence type="ECO:0000256" key="1">
    <source>
        <dbReference type="SAM" id="SignalP"/>
    </source>
</evidence>
<feature type="signal peptide" evidence="1">
    <location>
        <begin position="1"/>
        <end position="25"/>
    </location>
</feature>
<dbReference type="Proteomes" id="UP000245412">
    <property type="component" value="Unassembled WGS sequence"/>
</dbReference>
<accession>A0AB73T017</accession>
<dbReference type="RefSeq" id="WP_109747984.1">
    <property type="nucleotide sequence ID" value="NZ_JANKBI010000014.1"/>
</dbReference>
<name>A0AB73T017_9FIRM</name>
<proteinExistence type="predicted"/>
<gene>
    <name evidence="2" type="ORF">C7383_11490</name>
</gene>
<feature type="chain" id="PRO_5044496620" description="Lipoprotein" evidence="1">
    <location>
        <begin position="26"/>
        <end position="198"/>
    </location>
</feature>
<keyword evidence="3" id="KW-1185">Reference proteome</keyword>
<dbReference type="EMBL" id="QGGY01000014">
    <property type="protein sequence ID" value="PWJ73122.1"/>
    <property type="molecule type" value="Genomic_DNA"/>
</dbReference>
<organism evidence="2 3">
    <name type="scientific">Murimonas intestini</name>
    <dbReference type="NCBI Taxonomy" id="1337051"/>
    <lineage>
        <taxon>Bacteria</taxon>
        <taxon>Bacillati</taxon>
        <taxon>Bacillota</taxon>
        <taxon>Clostridia</taxon>
        <taxon>Lachnospirales</taxon>
        <taxon>Lachnospiraceae</taxon>
        <taxon>Murimonas</taxon>
    </lineage>
</organism>
<comment type="caution">
    <text evidence="2">The sequence shown here is derived from an EMBL/GenBank/DDBJ whole genome shotgun (WGS) entry which is preliminary data.</text>
</comment>
<evidence type="ECO:0000313" key="3">
    <source>
        <dbReference type="Proteomes" id="UP000245412"/>
    </source>
</evidence>
<evidence type="ECO:0008006" key="4">
    <source>
        <dbReference type="Google" id="ProtNLM"/>
    </source>
</evidence>